<dbReference type="InterPro" id="IPR050631">
    <property type="entry name" value="PheA/TfdB_FAD_monoxygenase"/>
</dbReference>
<dbReference type="RefSeq" id="WP_192569130.1">
    <property type="nucleotide sequence ID" value="NZ_JACZEP010000024.1"/>
</dbReference>
<evidence type="ECO:0000259" key="2">
    <source>
        <dbReference type="Pfam" id="PF01494"/>
    </source>
</evidence>
<reference evidence="3 4" key="1">
    <citation type="submission" date="2020-09" db="EMBL/GenBank/DDBJ databases">
        <title>Draft Genome Sequence of Aminobacter carboxidus type strain DSM 1086, a soil Gram-negative carboxydobacterium.</title>
        <authorList>
            <person name="Turrini P."/>
            <person name="Tescari M."/>
            <person name="Artuso I."/>
            <person name="Lugli G.A."/>
            <person name="Frangipani E."/>
            <person name="Ventura M."/>
            <person name="Visca P."/>
        </authorList>
    </citation>
    <scope>NUCLEOTIDE SEQUENCE [LARGE SCALE GENOMIC DNA]</scope>
    <source>
        <strain evidence="3 4">DSM 1086</strain>
    </source>
</reference>
<sequence>MADYQYDIAVLGAGPTGLTIANLLGKAGVRVVLIERNASTVAEPRAVSIDDESLRSMQATGLVGEVLKDVAQDYGSYYYSARGTRFLAVAPSSRDYGFPKRNAFSQPLLEATLRRGLERYSNVETLFSHSCEEIDERADGVVLSLKDADGRDVTVQAAYMVGSDGARSMARRHVGATFDGSTYKQRWLIVDLASTRERLRQTRIMCDPARPFITLPGPRGIRRYEFLLHDHENDGSMTSDEAIHRLLSAHGPDADQPVVRRQIYTFHARIADRWNTERIYLAGDAAHLSPPFAGQGMNSGVRDAHNIAWKLASVVKGEIGSGLLKSYQAERQPHAAALIQLAVRSGGVMVPSSRLHAWLVQSAFRISSLIPSVQAYFAQMKYKPKPHYTKGFVRTDDEELNIAGRMMPQPTVETADGQRSQLDDLLGAGFRLVAFGDDAQRVLGEVRGQWMGIDVGQPLAILPSTTLPDREAAAEIEVVRELDGLMGANMPAGRTVLMLIRPDRYVAAATTVSPAVFAARVQSMVLDCGEGRTLPSA</sequence>
<dbReference type="Proteomes" id="UP000598227">
    <property type="component" value="Unassembled WGS sequence"/>
</dbReference>
<evidence type="ECO:0000313" key="3">
    <source>
        <dbReference type="EMBL" id="MBE1208558.1"/>
    </source>
</evidence>
<dbReference type="Gene3D" id="3.50.50.60">
    <property type="entry name" value="FAD/NAD(P)-binding domain"/>
    <property type="match status" value="1"/>
</dbReference>
<gene>
    <name evidence="3" type="ORF">IHE39_30140</name>
</gene>
<dbReference type="PANTHER" id="PTHR43476">
    <property type="entry name" value="3-(3-HYDROXY-PHENYL)PROPIONATE/3-HYDROXYCINNAMIC ACID HYDROXYLASE"/>
    <property type="match status" value="1"/>
</dbReference>
<comment type="caution">
    <text evidence="3">The sequence shown here is derived from an EMBL/GenBank/DDBJ whole genome shotgun (WGS) entry which is preliminary data.</text>
</comment>
<dbReference type="NCBIfam" id="NF004829">
    <property type="entry name" value="PRK06183.1-3"/>
    <property type="match status" value="1"/>
</dbReference>
<dbReference type="InterPro" id="IPR002938">
    <property type="entry name" value="FAD-bd"/>
</dbReference>
<dbReference type="InterPro" id="IPR036188">
    <property type="entry name" value="FAD/NAD-bd_sf"/>
</dbReference>
<dbReference type="SUPFAM" id="SSF51905">
    <property type="entry name" value="FAD/NAD(P)-binding domain"/>
    <property type="match status" value="1"/>
</dbReference>
<accession>A0ABR9GY06</accession>
<name>A0ABR9GY06_9HYPH</name>
<dbReference type="Gene3D" id="3.40.30.120">
    <property type="match status" value="1"/>
</dbReference>
<organism evidence="3 4">
    <name type="scientific">Aminobacter carboxidus</name>
    <dbReference type="NCBI Taxonomy" id="376165"/>
    <lineage>
        <taxon>Bacteria</taxon>
        <taxon>Pseudomonadati</taxon>
        <taxon>Pseudomonadota</taxon>
        <taxon>Alphaproteobacteria</taxon>
        <taxon>Hyphomicrobiales</taxon>
        <taxon>Phyllobacteriaceae</taxon>
        <taxon>Aminobacter</taxon>
    </lineage>
</organism>
<dbReference type="Pfam" id="PF01494">
    <property type="entry name" value="FAD_binding_3"/>
    <property type="match status" value="1"/>
</dbReference>
<proteinExistence type="predicted"/>
<evidence type="ECO:0000256" key="1">
    <source>
        <dbReference type="ARBA" id="ARBA00023002"/>
    </source>
</evidence>
<feature type="domain" description="FAD-binding" evidence="2">
    <location>
        <begin position="6"/>
        <end position="341"/>
    </location>
</feature>
<keyword evidence="1" id="KW-0560">Oxidoreductase</keyword>
<dbReference type="PRINTS" id="PR00420">
    <property type="entry name" value="RNGMNOXGNASE"/>
</dbReference>
<dbReference type="PANTHER" id="PTHR43476:SF3">
    <property type="entry name" value="FAD-BINDING MONOOXYGENASE"/>
    <property type="match status" value="1"/>
</dbReference>
<dbReference type="Gene3D" id="3.30.70.2450">
    <property type="match status" value="1"/>
</dbReference>
<dbReference type="EMBL" id="JACZEP010000024">
    <property type="protein sequence ID" value="MBE1208558.1"/>
    <property type="molecule type" value="Genomic_DNA"/>
</dbReference>
<keyword evidence="4" id="KW-1185">Reference proteome</keyword>
<dbReference type="NCBIfam" id="NF004831">
    <property type="entry name" value="PRK06183.1-5"/>
    <property type="match status" value="1"/>
</dbReference>
<protein>
    <submittedName>
        <fullName evidence="3">Bifunctional 3-(3-hydroxy-phenyl)propionate/3-hydroxycinnamic acid hydroxylase</fullName>
    </submittedName>
</protein>
<evidence type="ECO:0000313" key="4">
    <source>
        <dbReference type="Proteomes" id="UP000598227"/>
    </source>
</evidence>